<dbReference type="AlphaFoldDB" id="A0A369JD16"/>
<comment type="caution">
    <text evidence="1">The sequence shown here is derived from an EMBL/GenBank/DDBJ whole genome shotgun (WGS) entry which is preliminary data.</text>
</comment>
<dbReference type="OrthoDB" id="433512at2759"/>
<accession>A0A369JD16</accession>
<organism evidence="1 2">
    <name type="scientific">Hypsizygus marmoreus</name>
    <name type="common">White beech mushroom</name>
    <name type="synonym">Agaricus marmoreus</name>
    <dbReference type="NCBI Taxonomy" id="39966"/>
    <lineage>
        <taxon>Eukaryota</taxon>
        <taxon>Fungi</taxon>
        <taxon>Dikarya</taxon>
        <taxon>Basidiomycota</taxon>
        <taxon>Agaricomycotina</taxon>
        <taxon>Agaricomycetes</taxon>
        <taxon>Agaricomycetidae</taxon>
        <taxon>Agaricales</taxon>
        <taxon>Tricholomatineae</taxon>
        <taxon>Lyophyllaceae</taxon>
        <taxon>Hypsizygus</taxon>
    </lineage>
</organism>
<name>A0A369JD16_HYPMA</name>
<sequence length="79" mass="8810">MRPFRGYVRNAPKRIHVNVNGSQGSPPRANTLLPTTISIVTSGPFDKHEKLRSLPWQMIRVRLMCRLGGNPRLGCSLSA</sequence>
<reference evidence="1" key="1">
    <citation type="submission" date="2018-04" db="EMBL/GenBank/DDBJ databases">
        <title>Whole genome sequencing of Hypsizygus marmoreus.</title>
        <authorList>
            <person name="Choi I.-G."/>
            <person name="Min B."/>
            <person name="Kim J.-G."/>
            <person name="Kim S."/>
            <person name="Oh Y.-L."/>
            <person name="Kong W.-S."/>
            <person name="Park H."/>
            <person name="Jeong J."/>
            <person name="Song E.-S."/>
        </authorList>
    </citation>
    <scope>NUCLEOTIDE SEQUENCE [LARGE SCALE GENOMIC DNA]</scope>
    <source>
        <strain evidence="1">51987-8</strain>
    </source>
</reference>
<evidence type="ECO:0000313" key="2">
    <source>
        <dbReference type="Proteomes" id="UP000076154"/>
    </source>
</evidence>
<protein>
    <submittedName>
        <fullName evidence="1">Uncharacterized protein</fullName>
    </submittedName>
</protein>
<dbReference type="Proteomes" id="UP000076154">
    <property type="component" value="Unassembled WGS sequence"/>
</dbReference>
<dbReference type="InParanoid" id="A0A369JD16"/>
<gene>
    <name evidence="1" type="ORF">Hypma_001897</name>
</gene>
<keyword evidence="2" id="KW-1185">Reference proteome</keyword>
<dbReference type="EMBL" id="LUEZ02000113">
    <property type="protein sequence ID" value="RDB17324.1"/>
    <property type="molecule type" value="Genomic_DNA"/>
</dbReference>
<evidence type="ECO:0000313" key="1">
    <source>
        <dbReference type="EMBL" id="RDB17324.1"/>
    </source>
</evidence>
<proteinExistence type="predicted"/>